<evidence type="ECO:0008006" key="4">
    <source>
        <dbReference type="Google" id="ProtNLM"/>
    </source>
</evidence>
<accession>A0A2V5LDV0</accession>
<dbReference type="EMBL" id="QJVD01000001">
    <property type="protein sequence ID" value="PYI69875.1"/>
    <property type="molecule type" value="Genomic_DNA"/>
</dbReference>
<keyword evidence="1" id="KW-0472">Membrane</keyword>
<comment type="caution">
    <text evidence="2">The sequence shown here is derived from an EMBL/GenBank/DDBJ whole genome shotgun (WGS) entry which is preliminary data.</text>
</comment>
<proteinExistence type="predicted"/>
<feature type="transmembrane region" description="Helical" evidence="1">
    <location>
        <begin position="898"/>
        <end position="921"/>
    </location>
</feature>
<dbReference type="Proteomes" id="UP000247832">
    <property type="component" value="Unassembled WGS sequence"/>
</dbReference>
<feature type="transmembrane region" description="Helical" evidence="1">
    <location>
        <begin position="289"/>
        <end position="314"/>
    </location>
</feature>
<dbReference type="InterPro" id="IPR050250">
    <property type="entry name" value="Macrolide_Exporter_MacB"/>
</dbReference>
<name>A0A2V5LDV0_9MICC</name>
<dbReference type="AlphaFoldDB" id="A0A2V5LDV0"/>
<feature type="transmembrane region" description="Helical" evidence="1">
    <location>
        <begin position="345"/>
        <end position="370"/>
    </location>
</feature>
<feature type="transmembrane region" description="Helical" evidence="1">
    <location>
        <begin position="933"/>
        <end position="954"/>
    </location>
</feature>
<dbReference type="GO" id="GO:0005886">
    <property type="term" value="C:plasma membrane"/>
    <property type="evidence" value="ECO:0007669"/>
    <property type="project" value="TreeGrafter"/>
</dbReference>
<sequence length="968" mass="99130">MALDLAPVKGGRRHRLRLALTMAWRDIRRHKGRSALIIALIALPVFGMSAAATAGQSMLATPQETVLHELGQTQGRLSSLGAVNATMVQSVRGDLGYSFSTGEPDKTFAASAPADVVPSGYRPIKVVSTQVTSPVGEAQVPLQAIVTDVLDPAFEGKFRLLKGAAPAGAGQAVGSPGLFSRFGVVLGEKLTTSAGTFVLVGQLRDAGVSDGNAILYLAPGQSITTISGPTTIYLAGSRPIIWEDASAFNAKGVQVTSRSLLLDPPPLAERPSQPNDGASDSRQQNVLSLALMGALIGVLALLEVGLLAGAAFAVGARRQQRDLALLAASGAETGMLRSVVTASGVWLGLAGGAMGAVLGTAAASIAVLVVRAGGHVLFSGLHIQWLGIAVLVAVGLGAGWLAALVPARAVSKQATLSALKSGRTADEPSKWTVRIGFGLAVLAAAVMAAGGVLAVAKRGDPLMYQWQPVYIGLIIAGAVLLVFALICLTGRIVDLLTARTAWLPVPLRLAARDSARNHGRTVPAVAAVLAAATLSGALMVGTASAMQQANDTYGWQYNLNQVGIPLQYEDYGPMEPGAGAVPAAGQKPTVAKVDPVKITGVLKTSMGADVVTNVLRGGIPSNSCPSGTVAENGDYIQAICTGWVLAEPAANRCELAKDGRPKDMADWRCTGAMNTTNFGSFIPPIVVGGEAELAALLGREPSSAARQALKSGGIVITNKIYADDAGSATVISVDFNAVANQSYGMYGGDATKGPSYLRPAFVPLSTKALPAVVDTPEKPLHFYGVVSPETAKAIGMPLDERTLLVTAAGPLSQAAGDKVASALAPFMGPFGGFALEQGPPTFVNLILWLIVVGGALITLSAAGITAGLALADGRNDHATLASVGADSRLRKALAGSQILMTALLGTVLGIVAGAIPVVVVLSLQRGFPIVLPWLQMGALVVLVPLFGAAAAWVLTKGKLPMTRRQTLA</sequence>
<protein>
    <recommendedName>
        <fullName evidence="4">ABC transporter permease</fullName>
    </recommendedName>
</protein>
<dbReference type="OrthoDB" id="4847440at2"/>
<feature type="transmembrane region" description="Helical" evidence="1">
    <location>
        <begin position="522"/>
        <end position="541"/>
    </location>
</feature>
<gene>
    <name evidence="2" type="ORF">CVV68_01895</name>
</gene>
<keyword evidence="3" id="KW-1185">Reference proteome</keyword>
<dbReference type="GO" id="GO:0022857">
    <property type="term" value="F:transmembrane transporter activity"/>
    <property type="evidence" value="ECO:0007669"/>
    <property type="project" value="TreeGrafter"/>
</dbReference>
<feature type="transmembrane region" description="Helical" evidence="1">
    <location>
        <begin position="845"/>
        <end position="871"/>
    </location>
</feature>
<dbReference type="PANTHER" id="PTHR30572">
    <property type="entry name" value="MEMBRANE COMPONENT OF TRANSPORTER-RELATED"/>
    <property type="match status" value="1"/>
</dbReference>
<keyword evidence="1" id="KW-1133">Transmembrane helix</keyword>
<dbReference type="PANTHER" id="PTHR30572:SF4">
    <property type="entry name" value="ABC TRANSPORTER PERMEASE YTRF"/>
    <property type="match status" value="1"/>
</dbReference>
<reference evidence="2 3" key="1">
    <citation type="submission" date="2018-05" db="EMBL/GenBank/DDBJ databases">
        <title>Genetic diversity of glacier-inhabiting Cryobacterium bacteria in China and description of Cryobacterium mengkeensis sp. nov. and Arthrobacter glacialis sp. nov.</title>
        <authorList>
            <person name="Liu Q."/>
            <person name="Xin Y.-H."/>
        </authorList>
    </citation>
    <scope>NUCLEOTIDE SEQUENCE [LARGE SCALE GENOMIC DNA]</scope>
    <source>
        <strain evidence="2 3">LI2</strain>
    </source>
</reference>
<keyword evidence="1" id="KW-0812">Transmembrane</keyword>
<organism evidence="2 3">
    <name type="scientific">Arthrobacter livingstonensis</name>
    <dbReference type="NCBI Taxonomy" id="670078"/>
    <lineage>
        <taxon>Bacteria</taxon>
        <taxon>Bacillati</taxon>
        <taxon>Actinomycetota</taxon>
        <taxon>Actinomycetes</taxon>
        <taxon>Micrococcales</taxon>
        <taxon>Micrococcaceae</taxon>
        <taxon>Arthrobacter</taxon>
    </lineage>
</organism>
<evidence type="ECO:0000313" key="2">
    <source>
        <dbReference type="EMBL" id="PYI69875.1"/>
    </source>
</evidence>
<dbReference type="RefSeq" id="WP_110499299.1">
    <property type="nucleotide sequence ID" value="NZ_QJVD01000001.1"/>
</dbReference>
<evidence type="ECO:0000313" key="3">
    <source>
        <dbReference type="Proteomes" id="UP000247832"/>
    </source>
</evidence>
<feature type="transmembrane region" description="Helical" evidence="1">
    <location>
        <begin position="431"/>
        <end position="456"/>
    </location>
</feature>
<feature type="transmembrane region" description="Helical" evidence="1">
    <location>
        <begin position="468"/>
        <end position="489"/>
    </location>
</feature>
<evidence type="ECO:0000256" key="1">
    <source>
        <dbReference type="SAM" id="Phobius"/>
    </source>
</evidence>
<feature type="transmembrane region" description="Helical" evidence="1">
    <location>
        <begin position="382"/>
        <end position="410"/>
    </location>
</feature>